<dbReference type="InterPro" id="IPR036869">
    <property type="entry name" value="J_dom_sf"/>
</dbReference>
<dbReference type="InterPro" id="IPR001623">
    <property type="entry name" value="DnaJ_domain"/>
</dbReference>
<accession>A0A0N4UVW8</accession>
<evidence type="ECO:0000313" key="3">
    <source>
        <dbReference type="Proteomes" id="UP000274131"/>
    </source>
</evidence>
<dbReference type="PROSITE" id="PS50076">
    <property type="entry name" value="DNAJ_2"/>
    <property type="match status" value="1"/>
</dbReference>
<dbReference type="Gene3D" id="1.10.287.110">
    <property type="entry name" value="DnaJ domain"/>
    <property type="match status" value="1"/>
</dbReference>
<evidence type="ECO:0000313" key="4">
    <source>
        <dbReference type="WBParaSite" id="EVEC_0000160601-mRNA-1"/>
    </source>
</evidence>
<reference evidence="4" key="1">
    <citation type="submission" date="2017-02" db="UniProtKB">
        <authorList>
            <consortium name="WormBaseParasite"/>
        </authorList>
    </citation>
    <scope>IDENTIFICATION</scope>
</reference>
<evidence type="ECO:0000259" key="1">
    <source>
        <dbReference type="PROSITE" id="PS50076"/>
    </source>
</evidence>
<dbReference type="EMBL" id="UXUI01007196">
    <property type="protein sequence ID" value="VDD86171.1"/>
    <property type="molecule type" value="Genomic_DNA"/>
</dbReference>
<dbReference type="WBParaSite" id="EVEC_0000160601-mRNA-1">
    <property type="protein sequence ID" value="EVEC_0000160601-mRNA-1"/>
    <property type="gene ID" value="EVEC_0000160601"/>
</dbReference>
<dbReference type="Proteomes" id="UP000274131">
    <property type="component" value="Unassembled WGS sequence"/>
</dbReference>
<proteinExistence type="predicted"/>
<dbReference type="SUPFAM" id="SSF46565">
    <property type="entry name" value="Chaperone J-domain"/>
    <property type="match status" value="1"/>
</dbReference>
<sequence length="209" mass="24568">MKLLFSSRIYNVFACRRHREQESTKALLLHRSLQRNYYEILGISQDATLAQLKSAYYRKSKELHPDNASDLDEAEAARRQKEFVELNKAYETLRRASTRKEYDAVLGEEYNHIHINVHNYGRNATEWHQFRFLFTRQKVFPHNAFPNHDAMSMKKHGINYDTVDNAGYILPYHKKFYSPSKATPTEGIGIESNEEVAKRWLEAIDSHES</sequence>
<protein>
    <submittedName>
        <fullName evidence="4">J domain-containing protein</fullName>
    </submittedName>
</protein>
<feature type="domain" description="J" evidence="1">
    <location>
        <begin position="36"/>
        <end position="106"/>
    </location>
</feature>
<dbReference type="SMART" id="SM00271">
    <property type="entry name" value="DnaJ"/>
    <property type="match status" value="1"/>
</dbReference>
<organism evidence="4">
    <name type="scientific">Enterobius vermicularis</name>
    <name type="common">Human pinworm</name>
    <dbReference type="NCBI Taxonomy" id="51028"/>
    <lineage>
        <taxon>Eukaryota</taxon>
        <taxon>Metazoa</taxon>
        <taxon>Ecdysozoa</taxon>
        <taxon>Nematoda</taxon>
        <taxon>Chromadorea</taxon>
        <taxon>Rhabditida</taxon>
        <taxon>Spirurina</taxon>
        <taxon>Oxyuridomorpha</taxon>
        <taxon>Oxyuroidea</taxon>
        <taxon>Oxyuridae</taxon>
        <taxon>Enterobius</taxon>
    </lineage>
</organism>
<dbReference type="AlphaFoldDB" id="A0A0N4UVW8"/>
<dbReference type="InterPro" id="IPR052763">
    <property type="entry name" value="DnaJ_C4"/>
</dbReference>
<evidence type="ECO:0000313" key="2">
    <source>
        <dbReference type="EMBL" id="VDD86171.1"/>
    </source>
</evidence>
<dbReference type="PANTHER" id="PTHR44825">
    <property type="match status" value="1"/>
</dbReference>
<dbReference type="Pfam" id="PF00226">
    <property type="entry name" value="DnaJ"/>
    <property type="match status" value="1"/>
</dbReference>
<dbReference type="STRING" id="51028.A0A0N4UVW8"/>
<keyword evidence="3" id="KW-1185">Reference proteome</keyword>
<reference evidence="2 3" key="2">
    <citation type="submission" date="2018-10" db="EMBL/GenBank/DDBJ databases">
        <authorList>
            <consortium name="Pathogen Informatics"/>
        </authorList>
    </citation>
    <scope>NUCLEOTIDE SEQUENCE [LARGE SCALE GENOMIC DNA]</scope>
</reference>
<dbReference type="PRINTS" id="PR00625">
    <property type="entry name" value="JDOMAIN"/>
</dbReference>
<dbReference type="CDD" id="cd06257">
    <property type="entry name" value="DnaJ"/>
    <property type="match status" value="1"/>
</dbReference>
<dbReference type="OrthoDB" id="552049at2759"/>
<dbReference type="PANTHER" id="PTHR44825:SF1">
    <property type="entry name" value="DNAJ HOMOLOG SUBFAMILY C MEMBER 4"/>
    <property type="match status" value="1"/>
</dbReference>
<gene>
    <name evidence="2" type="ORF">EVEC_LOCUS1314</name>
</gene>
<name>A0A0N4UVW8_ENTVE</name>